<protein>
    <submittedName>
        <fullName evidence="9">Colicin uptake protein TolR</fullName>
    </submittedName>
</protein>
<accession>A0A0G3EDH2</accession>
<evidence type="ECO:0000256" key="6">
    <source>
        <dbReference type="ARBA" id="ARBA00023136"/>
    </source>
</evidence>
<dbReference type="STRING" id="1307763.L21SP4_01111"/>
<dbReference type="GO" id="GO:0005886">
    <property type="term" value="C:plasma membrane"/>
    <property type="evidence" value="ECO:0007669"/>
    <property type="project" value="UniProtKB-SubCell"/>
</dbReference>
<evidence type="ECO:0000256" key="3">
    <source>
        <dbReference type="ARBA" id="ARBA00022475"/>
    </source>
</evidence>
<dbReference type="PATRIC" id="fig|1609981.3.peg.1160"/>
<reference evidence="9 10" key="2">
    <citation type="journal article" date="2016" name="ISME J.">
        <title>Characterization of the first cultured representative of Verrucomicrobia subdivision 5 indicates the proposal of a novel phylum.</title>
        <authorList>
            <person name="Spring S."/>
            <person name="Bunk B."/>
            <person name="Sproer C."/>
            <person name="Schumann P."/>
            <person name="Rohde M."/>
            <person name="Tindall B.J."/>
            <person name="Klenk H.P."/>
        </authorList>
    </citation>
    <scope>NUCLEOTIDE SEQUENCE [LARGE SCALE GENOMIC DNA]</scope>
    <source>
        <strain evidence="9 10">L21-Fru-AB</strain>
    </source>
</reference>
<dbReference type="AlphaFoldDB" id="A0A0G3EDH2"/>
<evidence type="ECO:0000256" key="8">
    <source>
        <dbReference type="SAM" id="Phobius"/>
    </source>
</evidence>
<dbReference type="PANTHER" id="PTHR30558:SF3">
    <property type="entry name" value="BIOPOLYMER TRANSPORT PROTEIN EXBD-RELATED"/>
    <property type="match status" value="1"/>
</dbReference>
<evidence type="ECO:0000313" key="9">
    <source>
        <dbReference type="EMBL" id="AKJ64363.1"/>
    </source>
</evidence>
<dbReference type="RefSeq" id="WP_052881703.1">
    <property type="nucleotide sequence ID" value="NZ_CP010904.1"/>
</dbReference>
<comment type="subcellular location">
    <subcellularLocation>
        <location evidence="1">Cell membrane</location>
        <topology evidence="1">Single-pass membrane protein</topology>
    </subcellularLocation>
    <subcellularLocation>
        <location evidence="7">Cell membrane</location>
        <topology evidence="7">Single-pass type II membrane protein</topology>
    </subcellularLocation>
</comment>
<reference evidence="10" key="1">
    <citation type="submission" date="2015-02" db="EMBL/GenBank/DDBJ databases">
        <title>Description and complete genome sequence of the first cultured representative of the subdivision 5 of the Verrucomicrobia phylum.</title>
        <authorList>
            <person name="Spring S."/>
            <person name="Bunk B."/>
            <person name="Sproer C."/>
            <person name="Klenk H.-P."/>
        </authorList>
    </citation>
    <scope>NUCLEOTIDE SEQUENCE [LARGE SCALE GENOMIC DNA]</scope>
    <source>
        <strain evidence="10">L21-Fru-AB</strain>
    </source>
</reference>
<evidence type="ECO:0000256" key="7">
    <source>
        <dbReference type="RuleBase" id="RU003879"/>
    </source>
</evidence>
<keyword evidence="5 8" id="KW-1133">Transmembrane helix</keyword>
<dbReference type="OrthoDB" id="9793581at2"/>
<dbReference type="Gene3D" id="3.30.420.270">
    <property type="match status" value="1"/>
</dbReference>
<organism evidence="9 10">
    <name type="scientific">Kiritimatiella glycovorans</name>
    <dbReference type="NCBI Taxonomy" id="1307763"/>
    <lineage>
        <taxon>Bacteria</taxon>
        <taxon>Pseudomonadati</taxon>
        <taxon>Kiritimatiellota</taxon>
        <taxon>Kiritimatiellia</taxon>
        <taxon>Kiritimatiellales</taxon>
        <taxon>Kiritimatiellaceae</taxon>
        <taxon>Kiritimatiella</taxon>
    </lineage>
</organism>
<evidence type="ECO:0000256" key="2">
    <source>
        <dbReference type="ARBA" id="ARBA00005811"/>
    </source>
</evidence>
<feature type="transmembrane region" description="Helical" evidence="8">
    <location>
        <begin position="20"/>
        <end position="39"/>
    </location>
</feature>
<dbReference type="GO" id="GO:0022857">
    <property type="term" value="F:transmembrane transporter activity"/>
    <property type="evidence" value="ECO:0007669"/>
    <property type="project" value="InterPro"/>
</dbReference>
<dbReference type="EMBL" id="CP010904">
    <property type="protein sequence ID" value="AKJ64363.1"/>
    <property type="molecule type" value="Genomic_DNA"/>
</dbReference>
<evidence type="ECO:0000256" key="5">
    <source>
        <dbReference type="ARBA" id="ARBA00022989"/>
    </source>
</evidence>
<proteinExistence type="inferred from homology"/>
<keyword evidence="3" id="KW-1003">Cell membrane</keyword>
<dbReference type="KEGG" id="vbl:L21SP4_01111"/>
<dbReference type="InterPro" id="IPR003400">
    <property type="entry name" value="ExbD"/>
</dbReference>
<keyword evidence="7" id="KW-0653">Protein transport</keyword>
<evidence type="ECO:0000256" key="1">
    <source>
        <dbReference type="ARBA" id="ARBA00004162"/>
    </source>
</evidence>
<keyword evidence="4 7" id="KW-0812">Transmembrane</keyword>
<dbReference type="Proteomes" id="UP000035268">
    <property type="component" value="Chromosome"/>
</dbReference>
<keyword evidence="6 8" id="KW-0472">Membrane</keyword>
<comment type="similarity">
    <text evidence="2 7">Belongs to the ExbD/TolR family.</text>
</comment>
<name>A0A0G3EDH2_9BACT</name>
<keyword evidence="10" id="KW-1185">Reference proteome</keyword>
<dbReference type="PANTHER" id="PTHR30558">
    <property type="entry name" value="EXBD MEMBRANE COMPONENT OF PMF-DRIVEN MACROMOLECULE IMPORT SYSTEM"/>
    <property type="match status" value="1"/>
</dbReference>
<sequence length="141" mass="15585">MKLNTGKDRRRARIEMLPLIDVVFLLLVFFIYAMLSMVVHRGIEVQLPGAASAQTDQRESVTVSIDRDRSLFVEGRETSLSELAARVRAARGRRGTNLPVWIEGHREAPLDIAVGALDALRSAGITEVSFACERKPDISAP</sequence>
<evidence type="ECO:0000256" key="4">
    <source>
        <dbReference type="ARBA" id="ARBA00022692"/>
    </source>
</evidence>
<dbReference type="GO" id="GO:0015031">
    <property type="term" value="P:protein transport"/>
    <property type="evidence" value="ECO:0007669"/>
    <property type="project" value="UniProtKB-KW"/>
</dbReference>
<gene>
    <name evidence="9" type="ORF">L21SP4_01111</name>
</gene>
<keyword evidence="7" id="KW-0813">Transport</keyword>
<dbReference type="Pfam" id="PF02472">
    <property type="entry name" value="ExbD"/>
    <property type="match status" value="1"/>
</dbReference>
<evidence type="ECO:0000313" key="10">
    <source>
        <dbReference type="Proteomes" id="UP000035268"/>
    </source>
</evidence>